<accession>A0ABT7JI13</accession>
<evidence type="ECO:0000313" key="3">
    <source>
        <dbReference type="Proteomes" id="UP001302059"/>
    </source>
</evidence>
<name>A0ABT7JI13_9DEIO</name>
<dbReference type="InterPro" id="IPR004830">
    <property type="entry name" value="LRR_variant"/>
</dbReference>
<comment type="caution">
    <text evidence="2">The sequence shown here is derived from an EMBL/GenBank/DDBJ whole genome shotgun (WGS) entry which is preliminary data.</text>
</comment>
<dbReference type="Pfam" id="PF01816">
    <property type="entry name" value="LRV"/>
    <property type="match status" value="1"/>
</dbReference>
<dbReference type="Proteomes" id="UP001302059">
    <property type="component" value="Unassembled WGS sequence"/>
</dbReference>
<dbReference type="Gene3D" id="1.25.10.10">
    <property type="entry name" value="Leucine-rich Repeat Variant"/>
    <property type="match status" value="1"/>
</dbReference>
<evidence type="ECO:0008006" key="4">
    <source>
        <dbReference type="Google" id="ProtNLM"/>
    </source>
</evidence>
<dbReference type="InterPro" id="IPR011989">
    <property type="entry name" value="ARM-like"/>
</dbReference>
<feature type="compositionally biased region" description="Basic and acidic residues" evidence="1">
    <location>
        <begin position="38"/>
        <end position="50"/>
    </location>
</feature>
<feature type="region of interest" description="Disordered" evidence="1">
    <location>
        <begin position="38"/>
        <end position="59"/>
    </location>
</feature>
<sequence length="59" mass="5923">AAARHPVLSPALLPALAADPDEGVRLAVAGRGDLPSGVRERLRADADPSVRAEAGGEPS</sequence>
<proteinExistence type="predicted"/>
<dbReference type="EMBL" id="JASNGB010000030">
    <property type="protein sequence ID" value="MDL2343598.1"/>
    <property type="molecule type" value="Genomic_DNA"/>
</dbReference>
<evidence type="ECO:0000313" key="2">
    <source>
        <dbReference type="EMBL" id="MDL2343598.1"/>
    </source>
</evidence>
<gene>
    <name evidence="2" type="ORF">QOL99_05470</name>
</gene>
<organism evidence="2 3">
    <name type="scientific">Deinococcus rhizophilus</name>
    <dbReference type="NCBI Taxonomy" id="3049544"/>
    <lineage>
        <taxon>Bacteria</taxon>
        <taxon>Thermotogati</taxon>
        <taxon>Deinococcota</taxon>
        <taxon>Deinococci</taxon>
        <taxon>Deinococcales</taxon>
        <taxon>Deinococcaceae</taxon>
        <taxon>Deinococcus</taxon>
    </lineage>
</organism>
<evidence type="ECO:0000256" key="1">
    <source>
        <dbReference type="SAM" id="MobiDB-lite"/>
    </source>
</evidence>
<keyword evidence="3" id="KW-1185">Reference proteome</keyword>
<feature type="non-terminal residue" evidence="2">
    <location>
        <position position="1"/>
    </location>
</feature>
<reference evidence="2 3" key="1">
    <citation type="submission" date="2023-05" db="EMBL/GenBank/DDBJ databases">
        <authorList>
            <person name="Gao F."/>
        </authorList>
    </citation>
    <scope>NUCLEOTIDE SEQUENCE [LARGE SCALE GENOMIC DNA]</scope>
    <source>
        <strain evidence="2 3">MIMF12</strain>
    </source>
</reference>
<protein>
    <recommendedName>
        <fullName evidence="4">HEAT repeat domain-containing protein</fullName>
    </recommendedName>
</protein>